<gene>
    <name evidence="1" type="ORF">D7M11_01445</name>
</gene>
<accession>A0A3B0CLU9</accession>
<reference evidence="1 2" key="1">
    <citation type="journal article" date="2007" name="Int. J. Syst. Evol. Microbiol.">
        <title>Paenibacillus ginsengarvi sp. nov., isolated from soil from ginseng cultivation.</title>
        <authorList>
            <person name="Yoon M.H."/>
            <person name="Ten L.N."/>
            <person name="Im W.T."/>
        </authorList>
    </citation>
    <scope>NUCLEOTIDE SEQUENCE [LARGE SCALE GENOMIC DNA]</scope>
    <source>
        <strain evidence="1 2">KCTC 13059</strain>
    </source>
</reference>
<proteinExistence type="predicted"/>
<sequence length="336" mass="35663">MSSEHLVRVERGPLTESIHCGHIAVVDGKGRVIAYAGDPGYTTFARSAAKPLQAIPVIEAGAVQRFGLTGEQVALLCASHNGEREHVEAAAAILGKLGLSAGDLLCGPHYPFHEPTANAMKLTGEAPSRLHNNCSGKHAGMLSLARLMAVPTKGYTAPDHPVQRAMLQTIAELAGMREEQIALGTDGCGVPVFGLPLDRLAYAFATFGSPSRLGGERARACAAIIDSIRRHPRFIAGSDRFDTQLIQATGGRIVGKMGAEGVFALTSASDNAALAVKITDGSQRALYPTVVEALIQLNWLKEDEVASLRPFHHPPVRNWSGDEVGAIIPEFKLQLC</sequence>
<keyword evidence="2" id="KW-1185">Reference proteome</keyword>
<protein>
    <submittedName>
        <fullName evidence="1">Asparaginase</fullName>
    </submittedName>
</protein>
<dbReference type="AlphaFoldDB" id="A0A3B0CLU9"/>
<dbReference type="Proteomes" id="UP000282311">
    <property type="component" value="Unassembled WGS sequence"/>
</dbReference>
<evidence type="ECO:0000313" key="2">
    <source>
        <dbReference type="Proteomes" id="UP000282311"/>
    </source>
</evidence>
<dbReference type="Pfam" id="PF06089">
    <property type="entry name" value="Asparaginase_II"/>
    <property type="match status" value="1"/>
</dbReference>
<organism evidence="1 2">
    <name type="scientific">Paenibacillus ginsengarvi</name>
    <dbReference type="NCBI Taxonomy" id="400777"/>
    <lineage>
        <taxon>Bacteria</taxon>
        <taxon>Bacillati</taxon>
        <taxon>Bacillota</taxon>
        <taxon>Bacilli</taxon>
        <taxon>Bacillales</taxon>
        <taxon>Paenibacillaceae</taxon>
        <taxon>Paenibacillus</taxon>
    </lineage>
</organism>
<dbReference type="PANTHER" id="PTHR42110:SF1">
    <property type="entry name" value="L-ASPARAGINASE, PUTATIVE (AFU_ORTHOLOGUE AFUA_3G11890)-RELATED"/>
    <property type="match status" value="1"/>
</dbReference>
<dbReference type="PANTHER" id="PTHR42110">
    <property type="entry name" value="L-ASPARAGINASE, PUTATIVE (AFU_ORTHOLOGUE AFUA_3G11890)-RELATED"/>
    <property type="match status" value="1"/>
</dbReference>
<dbReference type="RefSeq" id="WP_120745361.1">
    <property type="nucleotide sequence ID" value="NZ_RBAH01000001.1"/>
</dbReference>
<dbReference type="OrthoDB" id="9770793at2"/>
<dbReference type="InterPro" id="IPR010349">
    <property type="entry name" value="Asparaginase_II"/>
</dbReference>
<comment type="caution">
    <text evidence="1">The sequence shown here is derived from an EMBL/GenBank/DDBJ whole genome shotgun (WGS) entry which is preliminary data.</text>
</comment>
<name>A0A3B0CLU9_9BACL</name>
<dbReference type="EMBL" id="RBAH01000001">
    <property type="protein sequence ID" value="RKN86655.1"/>
    <property type="molecule type" value="Genomic_DNA"/>
</dbReference>
<evidence type="ECO:0000313" key="1">
    <source>
        <dbReference type="EMBL" id="RKN86655.1"/>
    </source>
</evidence>